<feature type="domain" description="GGDEF" evidence="2">
    <location>
        <begin position="117"/>
        <end position="248"/>
    </location>
</feature>
<dbReference type="FunFam" id="3.30.70.270:FF:000001">
    <property type="entry name" value="Diguanylate cyclase domain protein"/>
    <property type="match status" value="1"/>
</dbReference>
<dbReference type="GO" id="GO:0052621">
    <property type="term" value="F:diguanylate cyclase activity"/>
    <property type="evidence" value="ECO:0007669"/>
    <property type="project" value="TreeGrafter"/>
</dbReference>
<reference evidence="3" key="1">
    <citation type="journal article" date="2015" name="Nature">
        <title>Complex archaea that bridge the gap between prokaryotes and eukaryotes.</title>
        <authorList>
            <person name="Spang A."/>
            <person name="Saw J.H."/>
            <person name="Jorgensen S.L."/>
            <person name="Zaremba-Niedzwiedzka K."/>
            <person name="Martijn J."/>
            <person name="Lind A.E."/>
            <person name="van Eijk R."/>
            <person name="Schleper C."/>
            <person name="Guy L."/>
            <person name="Ettema T.J."/>
        </authorList>
    </citation>
    <scope>NUCLEOTIDE SEQUENCE</scope>
</reference>
<organism evidence="3">
    <name type="scientific">marine sediment metagenome</name>
    <dbReference type="NCBI Taxonomy" id="412755"/>
    <lineage>
        <taxon>unclassified sequences</taxon>
        <taxon>metagenomes</taxon>
        <taxon>ecological metagenomes</taxon>
    </lineage>
</organism>
<dbReference type="InterPro" id="IPR029787">
    <property type="entry name" value="Nucleotide_cyclase"/>
</dbReference>
<dbReference type="PANTHER" id="PTHR45138:SF9">
    <property type="entry name" value="DIGUANYLATE CYCLASE DGCM-RELATED"/>
    <property type="match status" value="1"/>
</dbReference>
<dbReference type="GO" id="GO:0043709">
    <property type="term" value="P:cell adhesion involved in single-species biofilm formation"/>
    <property type="evidence" value="ECO:0007669"/>
    <property type="project" value="TreeGrafter"/>
</dbReference>
<feature type="compositionally biased region" description="Basic and acidic residues" evidence="1">
    <location>
        <begin position="38"/>
        <end position="51"/>
    </location>
</feature>
<dbReference type="InterPro" id="IPR000160">
    <property type="entry name" value="GGDEF_dom"/>
</dbReference>
<dbReference type="SMART" id="SM00267">
    <property type="entry name" value="GGDEF"/>
    <property type="match status" value="1"/>
</dbReference>
<evidence type="ECO:0000313" key="3">
    <source>
        <dbReference type="EMBL" id="KKL47949.1"/>
    </source>
</evidence>
<protein>
    <recommendedName>
        <fullName evidence="2">GGDEF domain-containing protein</fullName>
    </recommendedName>
</protein>
<dbReference type="InterPro" id="IPR050469">
    <property type="entry name" value="Diguanylate_Cyclase"/>
</dbReference>
<comment type="caution">
    <text evidence="3">The sequence shown here is derived from an EMBL/GenBank/DDBJ whole genome shotgun (WGS) entry which is preliminary data.</text>
</comment>
<dbReference type="PROSITE" id="PS50887">
    <property type="entry name" value="GGDEF"/>
    <property type="match status" value="1"/>
</dbReference>
<dbReference type="InterPro" id="IPR043128">
    <property type="entry name" value="Rev_trsase/Diguanyl_cyclase"/>
</dbReference>
<dbReference type="EMBL" id="LAZR01033483">
    <property type="protein sequence ID" value="KKL47949.1"/>
    <property type="molecule type" value="Genomic_DNA"/>
</dbReference>
<dbReference type="SUPFAM" id="SSF55073">
    <property type="entry name" value="Nucleotide cyclase"/>
    <property type="match status" value="1"/>
</dbReference>
<accession>A0A0F9CFR1</accession>
<evidence type="ECO:0000259" key="2">
    <source>
        <dbReference type="PROSITE" id="PS50887"/>
    </source>
</evidence>
<name>A0A0F9CFR1_9ZZZZ</name>
<feature type="region of interest" description="Disordered" evidence="1">
    <location>
        <begin position="1"/>
        <end position="51"/>
    </location>
</feature>
<dbReference type="NCBIfam" id="TIGR00254">
    <property type="entry name" value="GGDEF"/>
    <property type="match status" value="1"/>
</dbReference>
<dbReference type="GO" id="GO:0005886">
    <property type="term" value="C:plasma membrane"/>
    <property type="evidence" value="ECO:0007669"/>
    <property type="project" value="TreeGrafter"/>
</dbReference>
<gene>
    <name evidence="3" type="ORF">LCGC14_2330430</name>
</gene>
<sequence>MGKGPTRRQGPGKASDTVRTIKRSARNADPHLGTVRGGYHDSDTKYDRKNDDARDRLAEYAEETNPHTRIKELEAALIAAQEEIERLGRDCVSGLAVRDTFNQHIEGVFNQRRCQDSPIGVLMIDIDRFKLVNDNHGHRVGDEVISQVARCIREATRTTDLVARYGGEEFVVVIANNCELAGLAILAERIRASVDEMDIEGIPHVTISVGFTAQHSDDTSGWDLVERADKNLYIAKESGRNRVCHETLGGPELKMILDIEDALDRKETIT</sequence>
<dbReference type="Pfam" id="PF00990">
    <property type="entry name" value="GGDEF"/>
    <property type="match status" value="1"/>
</dbReference>
<dbReference type="Gene3D" id="3.30.70.270">
    <property type="match status" value="1"/>
</dbReference>
<dbReference type="AlphaFoldDB" id="A0A0F9CFR1"/>
<dbReference type="PANTHER" id="PTHR45138">
    <property type="entry name" value="REGULATORY COMPONENTS OF SENSORY TRANSDUCTION SYSTEM"/>
    <property type="match status" value="1"/>
</dbReference>
<dbReference type="CDD" id="cd01949">
    <property type="entry name" value="GGDEF"/>
    <property type="match status" value="1"/>
</dbReference>
<proteinExistence type="predicted"/>
<evidence type="ECO:0000256" key="1">
    <source>
        <dbReference type="SAM" id="MobiDB-lite"/>
    </source>
</evidence>
<dbReference type="GO" id="GO:1902201">
    <property type="term" value="P:negative regulation of bacterial-type flagellum-dependent cell motility"/>
    <property type="evidence" value="ECO:0007669"/>
    <property type="project" value="TreeGrafter"/>
</dbReference>